<protein>
    <submittedName>
        <fullName evidence="1">Uncharacterized protein</fullName>
    </submittedName>
</protein>
<name>A0A8D8UEF5_9HEMI</name>
<reference evidence="1" key="1">
    <citation type="submission" date="2021-05" db="EMBL/GenBank/DDBJ databases">
        <authorList>
            <person name="Alioto T."/>
            <person name="Alioto T."/>
            <person name="Gomez Garrido J."/>
        </authorList>
    </citation>
    <scope>NUCLEOTIDE SEQUENCE</scope>
</reference>
<organism evidence="1">
    <name type="scientific">Cacopsylla melanoneura</name>
    <dbReference type="NCBI Taxonomy" id="428564"/>
    <lineage>
        <taxon>Eukaryota</taxon>
        <taxon>Metazoa</taxon>
        <taxon>Ecdysozoa</taxon>
        <taxon>Arthropoda</taxon>
        <taxon>Hexapoda</taxon>
        <taxon>Insecta</taxon>
        <taxon>Pterygota</taxon>
        <taxon>Neoptera</taxon>
        <taxon>Paraneoptera</taxon>
        <taxon>Hemiptera</taxon>
        <taxon>Sternorrhyncha</taxon>
        <taxon>Psylloidea</taxon>
        <taxon>Psyllidae</taxon>
        <taxon>Psyllinae</taxon>
        <taxon>Cacopsylla</taxon>
    </lineage>
</organism>
<dbReference type="PANTHER" id="PTHR37984">
    <property type="entry name" value="PROTEIN CBG26694"/>
    <property type="match status" value="1"/>
</dbReference>
<dbReference type="GO" id="GO:0003676">
    <property type="term" value="F:nucleic acid binding"/>
    <property type="evidence" value="ECO:0007669"/>
    <property type="project" value="InterPro"/>
</dbReference>
<dbReference type="EMBL" id="HBUF01340818">
    <property type="protein sequence ID" value="CAG6703125.1"/>
    <property type="molecule type" value="Transcribed_RNA"/>
</dbReference>
<dbReference type="InterPro" id="IPR050951">
    <property type="entry name" value="Retrovirus_Pol_polyprotein"/>
</dbReference>
<sequence>MLRSFVNQRQTNWDSYLSEFAFAINTSKQCSTGFSPTFLMYGRDAEPVRCTRRELELSNPQPSTSSDPVPYPEYVHKRQVLKEIYELVNISQAKASAKQAQYYNKAHNTQVSYSTGDLVLRRNYRLSSAPDHYNRKLDVLWLGPCRVVARVNHVIYTVRDVDGTWESNYHVKDLRPYVQSVH</sequence>
<dbReference type="Gene3D" id="3.30.420.10">
    <property type="entry name" value="Ribonuclease H-like superfamily/Ribonuclease H"/>
    <property type="match status" value="1"/>
</dbReference>
<evidence type="ECO:0000313" key="1">
    <source>
        <dbReference type="EMBL" id="CAG6703125.1"/>
    </source>
</evidence>
<accession>A0A8D8UEF5</accession>
<dbReference type="AlphaFoldDB" id="A0A8D8UEF5"/>
<proteinExistence type="predicted"/>
<dbReference type="EMBL" id="HBUF01340817">
    <property type="protein sequence ID" value="CAG6703115.1"/>
    <property type="molecule type" value="Transcribed_RNA"/>
</dbReference>
<dbReference type="InterPro" id="IPR036397">
    <property type="entry name" value="RNaseH_sf"/>
</dbReference>
<dbReference type="PANTHER" id="PTHR37984:SF15">
    <property type="entry name" value="INTEGRASE CATALYTIC DOMAIN-CONTAINING PROTEIN"/>
    <property type="match status" value="1"/>
</dbReference>